<comment type="caution">
    <text evidence="9">The sequence shown here is derived from an EMBL/GenBank/DDBJ whole genome shotgun (WGS) entry which is preliminary data.</text>
</comment>
<dbReference type="PIRSF" id="PIRSF000193">
    <property type="entry name" value="Pyrrol-5-carb_rd"/>
    <property type="match status" value="1"/>
</dbReference>
<dbReference type="GO" id="GO:0004735">
    <property type="term" value="F:pyrroline-5-carboxylate reductase activity"/>
    <property type="evidence" value="ECO:0007669"/>
    <property type="project" value="UniProtKB-UniRule"/>
</dbReference>
<evidence type="ECO:0000256" key="5">
    <source>
        <dbReference type="NCBIfam" id="TIGR00112"/>
    </source>
</evidence>
<evidence type="ECO:0000259" key="8">
    <source>
        <dbReference type="Pfam" id="PF14748"/>
    </source>
</evidence>
<evidence type="ECO:0000256" key="6">
    <source>
        <dbReference type="PIRSR" id="PIRSR000193-1"/>
    </source>
</evidence>
<keyword evidence="4" id="KW-0028">Amino-acid biosynthesis</keyword>
<dbReference type="Gene3D" id="3.40.50.720">
    <property type="entry name" value="NAD(P)-binding Rossmann-like Domain"/>
    <property type="match status" value="1"/>
</dbReference>
<gene>
    <name evidence="4" type="primary">proC</name>
    <name evidence="9" type="ORF">A3843_04085</name>
</gene>
<evidence type="ECO:0000256" key="2">
    <source>
        <dbReference type="ARBA" id="ARBA00022857"/>
    </source>
</evidence>
<proteinExistence type="inferred from homology"/>
<comment type="similarity">
    <text evidence="1 4">Belongs to the pyrroline-5-carboxylate reductase family.</text>
</comment>
<keyword evidence="2 4" id="KW-0521">NADP</keyword>
<dbReference type="FunFam" id="1.10.3730.10:FF:000001">
    <property type="entry name" value="Pyrroline-5-carboxylate reductase"/>
    <property type="match status" value="1"/>
</dbReference>
<dbReference type="PANTHER" id="PTHR11645:SF0">
    <property type="entry name" value="PYRROLINE-5-CARBOXYLATE REDUCTASE 3"/>
    <property type="match status" value="1"/>
</dbReference>
<name>A0A1U7JL88_9HYPH</name>
<sequence>MKLTAERPLVLVGAGKMGGAMLEGWLERGVAPDSVCIVDPAPSEEMKALLQRRGVAWHSVLPDDVRAGVMILAVKPQMMASVAPGISSGVDANTVAVSIAAGTPVTFFEDTFGRDVPVVRVMPNTPAQVGRGISAGFANAVVTQDQKTLVAELMQAVGRFVWVEAEQQIDFVTAISGSGPAYVFHMAEAMAAAGVELGLDADVAAELARHTVCGAGELMYQSPLSPEVLRQNVTSPGGTTAAALDVLMGENALTELMVKAAKAAAQRAKELSEQ</sequence>
<dbReference type="Gene3D" id="1.10.3730.10">
    <property type="entry name" value="ProC C-terminal domain-like"/>
    <property type="match status" value="1"/>
</dbReference>
<dbReference type="Pfam" id="PF14748">
    <property type="entry name" value="P5CR_dimer"/>
    <property type="match status" value="1"/>
</dbReference>
<keyword evidence="3 4" id="KW-0560">Oxidoreductase</keyword>
<dbReference type="InterPro" id="IPR028939">
    <property type="entry name" value="P5C_Rdtase_cat_N"/>
</dbReference>
<dbReference type="InterPro" id="IPR000304">
    <property type="entry name" value="Pyrroline-COOH_reductase"/>
</dbReference>
<dbReference type="SUPFAM" id="SSF51735">
    <property type="entry name" value="NAD(P)-binding Rossmann-fold domains"/>
    <property type="match status" value="1"/>
</dbReference>
<evidence type="ECO:0000313" key="9">
    <source>
        <dbReference type="EMBL" id="OKL45503.1"/>
    </source>
</evidence>
<dbReference type="InterPro" id="IPR008927">
    <property type="entry name" value="6-PGluconate_DH-like_C_sf"/>
</dbReference>
<organism evidence="9 10">
    <name type="scientific">Pseudovibrio exalbescens</name>
    <dbReference type="NCBI Taxonomy" id="197461"/>
    <lineage>
        <taxon>Bacteria</taxon>
        <taxon>Pseudomonadati</taxon>
        <taxon>Pseudomonadota</taxon>
        <taxon>Alphaproteobacteria</taxon>
        <taxon>Hyphomicrobiales</taxon>
        <taxon>Stappiaceae</taxon>
        <taxon>Pseudovibrio</taxon>
    </lineage>
</organism>
<feature type="domain" description="Pyrroline-5-carboxylate reductase dimerisation" evidence="8">
    <location>
        <begin position="166"/>
        <end position="271"/>
    </location>
</feature>
<dbReference type="HAMAP" id="MF_01925">
    <property type="entry name" value="P5C_reductase"/>
    <property type="match status" value="1"/>
</dbReference>
<dbReference type="GO" id="GO:0005737">
    <property type="term" value="C:cytoplasm"/>
    <property type="evidence" value="ECO:0007669"/>
    <property type="project" value="UniProtKB-SubCell"/>
</dbReference>
<dbReference type="NCBIfam" id="TIGR00112">
    <property type="entry name" value="proC"/>
    <property type="match status" value="1"/>
</dbReference>
<evidence type="ECO:0000256" key="3">
    <source>
        <dbReference type="ARBA" id="ARBA00023002"/>
    </source>
</evidence>
<comment type="catalytic activity">
    <reaction evidence="4">
        <text>L-proline + NADP(+) = (S)-1-pyrroline-5-carboxylate + NADPH + 2 H(+)</text>
        <dbReference type="Rhea" id="RHEA:14109"/>
        <dbReference type="ChEBI" id="CHEBI:15378"/>
        <dbReference type="ChEBI" id="CHEBI:17388"/>
        <dbReference type="ChEBI" id="CHEBI:57783"/>
        <dbReference type="ChEBI" id="CHEBI:58349"/>
        <dbReference type="ChEBI" id="CHEBI:60039"/>
        <dbReference type="EC" id="1.5.1.2"/>
    </reaction>
</comment>
<comment type="subcellular location">
    <subcellularLocation>
        <location evidence="4">Cytoplasm</location>
    </subcellularLocation>
</comment>
<dbReference type="AlphaFoldDB" id="A0A1U7JL88"/>
<dbReference type="InterPro" id="IPR036291">
    <property type="entry name" value="NAD(P)-bd_dom_sf"/>
</dbReference>
<dbReference type="RefSeq" id="WP_028480002.1">
    <property type="nucleotide sequence ID" value="NZ_LVVZ01000005.1"/>
</dbReference>
<dbReference type="PANTHER" id="PTHR11645">
    <property type="entry name" value="PYRROLINE-5-CARBOXYLATE REDUCTASE"/>
    <property type="match status" value="1"/>
</dbReference>
<evidence type="ECO:0000313" key="10">
    <source>
        <dbReference type="Proteomes" id="UP000185783"/>
    </source>
</evidence>
<evidence type="ECO:0000256" key="4">
    <source>
        <dbReference type="HAMAP-Rule" id="MF_01925"/>
    </source>
</evidence>
<feature type="binding site" evidence="6">
    <location>
        <begin position="73"/>
        <end position="76"/>
    </location>
    <ligand>
        <name>NADP(+)</name>
        <dbReference type="ChEBI" id="CHEBI:58349"/>
    </ligand>
</feature>
<dbReference type="Proteomes" id="UP000185783">
    <property type="component" value="Unassembled WGS sequence"/>
</dbReference>
<dbReference type="GO" id="GO:0055129">
    <property type="term" value="P:L-proline biosynthetic process"/>
    <property type="evidence" value="ECO:0007669"/>
    <property type="project" value="UniProtKB-UniRule"/>
</dbReference>
<protein>
    <recommendedName>
        <fullName evidence="4 5">Pyrroline-5-carboxylate reductase</fullName>
        <shortName evidence="4">P5C reductase</shortName>
        <shortName evidence="4">P5CR</shortName>
        <ecNumber evidence="4 5">1.5.1.2</ecNumber>
    </recommendedName>
    <alternativeName>
        <fullName evidence="4">PCA reductase</fullName>
    </alternativeName>
</protein>
<reference evidence="9 10" key="1">
    <citation type="submission" date="2016-03" db="EMBL/GenBank/DDBJ databases">
        <title>Genome sequence of Nesiotobacter sp. nov., a moderately halophilic alphaproteobacterium isolated from the Yellow Sea, China.</title>
        <authorList>
            <person name="Zhang G."/>
            <person name="Zhang R."/>
        </authorList>
    </citation>
    <scope>NUCLEOTIDE SEQUENCE [LARGE SCALE GENOMIC DNA]</scope>
    <source>
        <strain evidence="9 10">WB1-6</strain>
    </source>
</reference>
<feature type="domain" description="Pyrroline-5-carboxylate reductase catalytic N-terminal" evidence="7">
    <location>
        <begin position="11"/>
        <end position="102"/>
    </location>
</feature>
<dbReference type="EMBL" id="LVVZ01000005">
    <property type="protein sequence ID" value="OKL45503.1"/>
    <property type="molecule type" value="Genomic_DNA"/>
</dbReference>
<accession>A0A1U7JL88</accession>
<dbReference type="STRING" id="197461.A3843_04085"/>
<keyword evidence="4" id="KW-0963">Cytoplasm</keyword>
<keyword evidence="4" id="KW-0641">Proline biosynthesis</keyword>
<keyword evidence="10" id="KW-1185">Reference proteome</keyword>
<comment type="function">
    <text evidence="4">Catalyzes the reduction of 1-pyrroline-5-carboxylate (PCA) to L-proline.</text>
</comment>
<dbReference type="EC" id="1.5.1.2" evidence="4 5"/>
<evidence type="ECO:0000256" key="1">
    <source>
        <dbReference type="ARBA" id="ARBA00005525"/>
    </source>
</evidence>
<dbReference type="InterPro" id="IPR029036">
    <property type="entry name" value="P5CR_dimer"/>
</dbReference>
<dbReference type="UniPathway" id="UPA00098">
    <property type="reaction ID" value="UER00361"/>
</dbReference>
<dbReference type="SUPFAM" id="SSF48179">
    <property type="entry name" value="6-phosphogluconate dehydrogenase C-terminal domain-like"/>
    <property type="match status" value="1"/>
</dbReference>
<dbReference type="Pfam" id="PF03807">
    <property type="entry name" value="F420_oxidored"/>
    <property type="match status" value="1"/>
</dbReference>
<evidence type="ECO:0000259" key="7">
    <source>
        <dbReference type="Pfam" id="PF03807"/>
    </source>
</evidence>
<comment type="catalytic activity">
    <reaction evidence="4">
        <text>L-proline + NAD(+) = (S)-1-pyrroline-5-carboxylate + NADH + 2 H(+)</text>
        <dbReference type="Rhea" id="RHEA:14105"/>
        <dbReference type="ChEBI" id="CHEBI:15378"/>
        <dbReference type="ChEBI" id="CHEBI:17388"/>
        <dbReference type="ChEBI" id="CHEBI:57540"/>
        <dbReference type="ChEBI" id="CHEBI:57945"/>
        <dbReference type="ChEBI" id="CHEBI:60039"/>
        <dbReference type="EC" id="1.5.1.2"/>
    </reaction>
</comment>
<comment type="pathway">
    <text evidence="4">Amino-acid biosynthesis; L-proline biosynthesis; L-proline from L-glutamate 5-semialdehyde: step 1/1.</text>
</comment>